<evidence type="ECO:0000256" key="4">
    <source>
        <dbReference type="PROSITE-ProRule" id="PRU00125"/>
    </source>
</evidence>
<dbReference type="SMART" id="SM00132">
    <property type="entry name" value="LIM"/>
    <property type="match status" value="1"/>
</dbReference>
<evidence type="ECO:0000259" key="5">
    <source>
        <dbReference type="PROSITE" id="PS50023"/>
    </source>
</evidence>
<accession>A0A8T0AK57</accession>
<dbReference type="PROSITE" id="PS00478">
    <property type="entry name" value="LIM_DOMAIN_1"/>
    <property type="match status" value="1"/>
</dbReference>
<evidence type="ECO:0000256" key="3">
    <source>
        <dbReference type="ARBA" id="ARBA00023038"/>
    </source>
</evidence>
<evidence type="ECO:0000313" key="6">
    <source>
        <dbReference type="EMBL" id="KAF7691714.1"/>
    </source>
</evidence>
<proteinExistence type="predicted"/>
<evidence type="ECO:0000313" key="7">
    <source>
        <dbReference type="Proteomes" id="UP000606274"/>
    </source>
</evidence>
<reference evidence="6" key="1">
    <citation type="submission" date="2020-08" db="EMBL/GenBank/DDBJ databases">
        <title>Chromosome-level assembly of Southern catfish (Silurus meridionalis) provides insights into visual adaptation to the nocturnal and benthic lifestyles.</title>
        <authorList>
            <person name="Zhang Y."/>
            <person name="Wang D."/>
            <person name="Peng Z."/>
        </authorList>
    </citation>
    <scope>NUCLEOTIDE SEQUENCE</scope>
    <source>
        <strain evidence="6">SWU-2019-XX</strain>
        <tissue evidence="6">Muscle</tissue>
    </source>
</reference>
<dbReference type="SUPFAM" id="SSF57716">
    <property type="entry name" value="Glucocorticoid receptor-like (DNA-binding domain)"/>
    <property type="match status" value="2"/>
</dbReference>
<keyword evidence="2 4" id="KW-0862">Zinc</keyword>
<dbReference type="Gene3D" id="2.10.110.10">
    <property type="entry name" value="Cysteine Rich Protein"/>
    <property type="match status" value="1"/>
</dbReference>
<dbReference type="AlphaFoldDB" id="A0A8T0AK57"/>
<keyword evidence="7" id="KW-1185">Reference proteome</keyword>
<protein>
    <recommendedName>
        <fullName evidence="5">LIM zinc-binding domain-containing protein</fullName>
    </recommendedName>
</protein>
<dbReference type="PANTHER" id="PTHR24206">
    <property type="entry name" value="OS06G0237300 PROTEIN"/>
    <property type="match status" value="1"/>
</dbReference>
<evidence type="ECO:0000256" key="1">
    <source>
        <dbReference type="ARBA" id="ARBA00022723"/>
    </source>
</evidence>
<keyword evidence="1 4" id="KW-0479">Metal-binding</keyword>
<sequence length="379" mass="42810">MMETNLRKTQSLRCVATEQALSWTEAGLRDRKKSVSQLVAQYQDAGTGKTKTKAGSMENKQKILQFSAIPITGTETKLDTLIQRSVTEKTSAWADWGSNSHLTRSKSMEFLPHQRTISTSALRELFESKVVLQPKSVHKPKDTDKPQSTPVMENGGIAYKSTEDLLVFLEAGNIKTDNNKKPAESTKEKGDNVTPKVLRAPRAERRKTTTGVYSERIPPETDDKRKSIADFRDISTLYGREKFPISVKAISALYLSKVAAADPTGNLLKPTQDCTSPTKAKSFKFQSAAQDRCTACQKPVYSMEKIAADEHVFHKNCFRCKHCDQKLSLCNYTTLYGEFYCVFHYQQLFKKNGNYDEGFGHEQHKKRWLPNESKNTDLL</sequence>
<dbReference type="Proteomes" id="UP000606274">
    <property type="component" value="Unassembled WGS sequence"/>
</dbReference>
<dbReference type="PROSITE" id="PS50023">
    <property type="entry name" value="LIM_DOMAIN_2"/>
    <property type="match status" value="1"/>
</dbReference>
<keyword evidence="3 4" id="KW-0440">LIM domain</keyword>
<dbReference type="EMBL" id="JABFDY010000021">
    <property type="protein sequence ID" value="KAF7691714.1"/>
    <property type="molecule type" value="Genomic_DNA"/>
</dbReference>
<evidence type="ECO:0000256" key="2">
    <source>
        <dbReference type="ARBA" id="ARBA00022833"/>
    </source>
</evidence>
<feature type="domain" description="LIM zinc-binding" evidence="5">
    <location>
        <begin position="291"/>
        <end position="351"/>
    </location>
</feature>
<gene>
    <name evidence="6" type="ORF">HF521_010681</name>
</gene>
<name>A0A8T0AK57_SILME</name>
<dbReference type="CDD" id="cd09358">
    <property type="entry name" value="LIM_Mical_like"/>
    <property type="match status" value="1"/>
</dbReference>
<dbReference type="InterPro" id="IPR001781">
    <property type="entry name" value="Znf_LIM"/>
</dbReference>
<dbReference type="FunFam" id="2.10.110.10:FF:000002">
    <property type="entry name" value="LIM domain and actin-binding 1"/>
    <property type="match status" value="1"/>
</dbReference>
<organism evidence="6 7">
    <name type="scientific">Silurus meridionalis</name>
    <name type="common">Southern catfish</name>
    <name type="synonym">Silurus soldatovi meridionalis</name>
    <dbReference type="NCBI Taxonomy" id="175797"/>
    <lineage>
        <taxon>Eukaryota</taxon>
        <taxon>Metazoa</taxon>
        <taxon>Chordata</taxon>
        <taxon>Craniata</taxon>
        <taxon>Vertebrata</taxon>
        <taxon>Euteleostomi</taxon>
        <taxon>Actinopterygii</taxon>
        <taxon>Neopterygii</taxon>
        <taxon>Teleostei</taxon>
        <taxon>Ostariophysi</taxon>
        <taxon>Siluriformes</taxon>
        <taxon>Siluridae</taxon>
        <taxon>Silurus</taxon>
    </lineage>
</organism>
<dbReference type="GO" id="GO:0046872">
    <property type="term" value="F:metal ion binding"/>
    <property type="evidence" value="ECO:0007669"/>
    <property type="project" value="UniProtKB-KW"/>
</dbReference>
<dbReference type="Pfam" id="PF00412">
    <property type="entry name" value="LIM"/>
    <property type="match status" value="1"/>
</dbReference>
<comment type="caution">
    <text evidence="6">The sequence shown here is derived from an EMBL/GenBank/DDBJ whole genome shotgun (WGS) entry which is preliminary data.</text>
</comment>